<reference evidence="6 7" key="1">
    <citation type="submission" date="2015-01" db="EMBL/GenBank/DDBJ databases">
        <title>The Genome Sequence of Exophiala spinifera CBS89968.</title>
        <authorList>
            <consortium name="The Broad Institute Genomics Platform"/>
            <person name="Cuomo C."/>
            <person name="de Hoog S."/>
            <person name="Gorbushina A."/>
            <person name="Stielow B."/>
            <person name="Teixiera M."/>
            <person name="Abouelleil A."/>
            <person name="Chapman S.B."/>
            <person name="Priest M."/>
            <person name="Young S.K."/>
            <person name="Wortman J."/>
            <person name="Nusbaum C."/>
            <person name="Birren B."/>
        </authorList>
    </citation>
    <scope>NUCLEOTIDE SEQUENCE [LARGE SCALE GENOMIC DNA]</scope>
    <source>
        <strain evidence="6 7">CBS 89968</strain>
    </source>
</reference>
<evidence type="ECO:0000256" key="4">
    <source>
        <dbReference type="ARBA" id="ARBA00023242"/>
    </source>
</evidence>
<dbReference type="InterPro" id="IPR053175">
    <property type="entry name" value="DHMBA_Reg_Transcription_Factor"/>
</dbReference>
<keyword evidence="2" id="KW-0238">DNA-binding</keyword>
<dbReference type="Pfam" id="PF00172">
    <property type="entry name" value="Zn_clus"/>
    <property type="match status" value="1"/>
</dbReference>
<dbReference type="STRING" id="91928.A0A0D2B1C0"/>
<dbReference type="VEuPathDB" id="FungiDB:PV08_09727"/>
<keyword evidence="7" id="KW-1185">Reference proteome</keyword>
<dbReference type="InterPro" id="IPR036864">
    <property type="entry name" value="Zn2-C6_fun-type_DNA-bd_sf"/>
</dbReference>
<evidence type="ECO:0000313" key="6">
    <source>
        <dbReference type="EMBL" id="KIW12450.1"/>
    </source>
</evidence>
<keyword evidence="4" id="KW-0539">Nucleus</keyword>
<protein>
    <recommendedName>
        <fullName evidence="5">Zn(2)-C6 fungal-type domain-containing protein</fullName>
    </recommendedName>
</protein>
<feature type="domain" description="Zn(2)-C6 fungal-type" evidence="5">
    <location>
        <begin position="10"/>
        <end position="38"/>
    </location>
</feature>
<dbReference type="Gene3D" id="4.10.240.10">
    <property type="entry name" value="Zn(2)-C6 fungal-type DNA-binding domain"/>
    <property type="match status" value="1"/>
</dbReference>
<evidence type="ECO:0000256" key="1">
    <source>
        <dbReference type="ARBA" id="ARBA00023015"/>
    </source>
</evidence>
<evidence type="ECO:0000313" key="7">
    <source>
        <dbReference type="Proteomes" id="UP000053328"/>
    </source>
</evidence>
<dbReference type="RefSeq" id="XP_016232666.1">
    <property type="nucleotide sequence ID" value="XM_016384043.1"/>
</dbReference>
<organism evidence="6 7">
    <name type="scientific">Exophiala spinifera</name>
    <dbReference type="NCBI Taxonomy" id="91928"/>
    <lineage>
        <taxon>Eukaryota</taxon>
        <taxon>Fungi</taxon>
        <taxon>Dikarya</taxon>
        <taxon>Ascomycota</taxon>
        <taxon>Pezizomycotina</taxon>
        <taxon>Eurotiomycetes</taxon>
        <taxon>Chaetothyriomycetidae</taxon>
        <taxon>Chaetothyriales</taxon>
        <taxon>Herpotrichiellaceae</taxon>
        <taxon>Exophiala</taxon>
    </lineage>
</organism>
<dbReference type="SMART" id="SM00066">
    <property type="entry name" value="GAL4"/>
    <property type="match status" value="1"/>
</dbReference>
<dbReference type="GO" id="GO:0003677">
    <property type="term" value="F:DNA binding"/>
    <property type="evidence" value="ECO:0007669"/>
    <property type="project" value="UniProtKB-KW"/>
</dbReference>
<evidence type="ECO:0000256" key="3">
    <source>
        <dbReference type="ARBA" id="ARBA00023163"/>
    </source>
</evidence>
<dbReference type="EMBL" id="KN847498">
    <property type="protein sequence ID" value="KIW12450.1"/>
    <property type="molecule type" value="Genomic_DNA"/>
</dbReference>
<dbReference type="GO" id="GO:0000981">
    <property type="term" value="F:DNA-binding transcription factor activity, RNA polymerase II-specific"/>
    <property type="evidence" value="ECO:0007669"/>
    <property type="project" value="InterPro"/>
</dbReference>
<proteinExistence type="predicted"/>
<dbReference type="HOGENOM" id="CLU_013866_5_3_1"/>
<gene>
    <name evidence="6" type="ORF">PV08_09727</name>
</gene>
<evidence type="ECO:0000256" key="2">
    <source>
        <dbReference type="ARBA" id="ARBA00023125"/>
    </source>
</evidence>
<keyword evidence="1" id="KW-0805">Transcription regulation</keyword>
<dbReference type="OrthoDB" id="2991872at2759"/>
<dbReference type="InterPro" id="IPR021858">
    <property type="entry name" value="Fun_TF"/>
</dbReference>
<dbReference type="PANTHER" id="PTHR38791">
    <property type="entry name" value="ZN(II)2CYS6 TRANSCRIPTION FACTOR (EUROFUNG)-RELATED-RELATED"/>
    <property type="match status" value="1"/>
</dbReference>
<dbReference type="CDD" id="cd00067">
    <property type="entry name" value="GAL4"/>
    <property type="match status" value="1"/>
</dbReference>
<sequence length="498" mass="55636">MVFSGRPSGACHACRKKRLKCDQLRPGCSQCARKRILCPGYRPTSDLRIRDETERVGLKSRAYGTGGQGGSARATFADGTQLVESWRGVLNLNTDDDAVSYFMTFYIVSSPFQQYLPGMYDRCSKVGEATTFYLAITAASLAAYARQTGHWGCMDRSRESYVLALNRINKSLTNPVTAALDDTLASILLLGTFESIVFAGARSPEEWTTHLIGASKLLQLRGPGQFKSTTGSCLFGHTAANIYASCMQRFADLPEDFQALSNLAKPFLDSKDVGNRMSPIFQRAVHLKARIANYQTNMLVLYEVFDDAVALERETATLFRADDPEFGYTVRSKKDTPSWAYQGAAYRYKNLRLVKIWNTLRMIRLFLLEVASAGARLAIEEVLPVPETEHFYRVALRDAAYYAAFRENARRLADEIAKEVLGCLPEVVERATSAGPKFSASSRSMVWPLSVIHKNRECPPLAREYARSMAGEIVRELDKLHLVDSRKVINGPESDQDW</sequence>
<dbReference type="GO" id="GO:0008270">
    <property type="term" value="F:zinc ion binding"/>
    <property type="evidence" value="ECO:0007669"/>
    <property type="project" value="InterPro"/>
</dbReference>
<keyword evidence="3" id="KW-0804">Transcription</keyword>
<dbReference type="GeneID" id="27336810"/>
<dbReference type="PROSITE" id="PS00463">
    <property type="entry name" value="ZN2_CY6_FUNGAL_1"/>
    <property type="match status" value="1"/>
</dbReference>
<evidence type="ECO:0000259" key="5">
    <source>
        <dbReference type="PROSITE" id="PS50048"/>
    </source>
</evidence>
<dbReference type="SUPFAM" id="SSF57701">
    <property type="entry name" value="Zn2/Cys6 DNA-binding domain"/>
    <property type="match status" value="1"/>
</dbReference>
<dbReference type="Pfam" id="PF11951">
    <property type="entry name" value="Fungal_trans_2"/>
    <property type="match status" value="1"/>
</dbReference>
<dbReference type="Proteomes" id="UP000053328">
    <property type="component" value="Unassembled WGS sequence"/>
</dbReference>
<accession>A0A0D2B1C0</accession>
<name>A0A0D2B1C0_9EURO</name>
<dbReference type="AlphaFoldDB" id="A0A0D2B1C0"/>
<dbReference type="PROSITE" id="PS50048">
    <property type="entry name" value="ZN2_CY6_FUNGAL_2"/>
    <property type="match status" value="1"/>
</dbReference>
<dbReference type="InterPro" id="IPR001138">
    <property type="entry name" value="Zn2Cys6_DnaBD"/>
</dbReference>